<evidence type="ECO:0000256" key="1">
    <source>
        <dbReference type="SAM" id="Phobius"/>
    </source>
</evidence>
<dbReference type="Proteomes" id="UP000184498">
    <property type="component" value="Unassembled WGS sequence"/>
</dbReference>
<keyword evidence="1" id="KW-1133">Transmembrane helix</keyword>
<keyword evidence="1" id="KW-0472">Membrane</keyword>
<sequence>MRFEIIERKKNYLGLITNSQRALIASFLSIFLTLKFIDSQYTDFVMLFFLFILLGIIACRYMDYEKINSKVIGDLIIDKKYILI</sequence>
<keyword evidence="1" id="KW-0812">Transmembrane</keyword>
<feature type="transmembrane region" description="Helical" evidence="1">
    <location>
        <begin position="44"/>
        <end position="62"/>
    </location>
</feature>
<dbReference type="EMBL" id="FRAM01000002">
    <property type="protein sequence ID" value="SHK29794.1"/>
    <property type="molecule type" value="Genomic_DNA"/>
</dbReference>
<dbReference type="STRING" id="216903.SAMN05444371_1788"/>
<dbReference type="AlphaFoldDB" id="A0A1M6RBF6"/>
<name>A0A1M6RBF6_9FLAO</name>
<evidence type="ECO:0000313" key="2">
    <source>
        <dbReference type="EMBL" id="SHK29794.1"/>
    </source>
</evidence>
<reference evidence="3" key="1">
    <citation type="submission" date="2016-11" db="EMBL/GenBank/DDBJ databases">
        <authorList>
            <person name="Varghese N."/>
            <person name="Submissions S."/>
        </authorList>
    </citation>
    <scope>NUCLEOTIDE SEQUENCE [LARGE SCALE GENOMIC DNA]</scope>
    <source>
        <strain evidence="3">DSM 18016</strain>
    </source>
</reference>
<accession>A0A1M6RBF6</accession>
<proteinExistence type="predicted"/>
<organism evidence="2 3">
    <name type="scientific">Epilithonimonas mollis</name>
    <dbReference type="NCBI Taxonomy" id="216903"/>
    <lineage>
        <taxon>Bacteria</taxon>
        <taxon>Pseudomonadati</taxon>
        <taxon>Bacteroidota</taxon>
        <taxon>Flavobacteriia</taxon>
        <taxon>Flavobacteriales</taxon>
        <taxon>Weeksellaceae</taxon>
        <taxon>Chryseobacterium group</taxon>
        <taxon>Epilithonimonas</taxon>
    </lineage>
</organism>
<evidence type="ECO:0000313" key="3">
    <source>
        <dbReference type="Proteomes" id="UP000184498"/>
    </source>
</evidence>
<gene>
    <name evidence="2" type="ORF">SAMN05444371_1788</name>
</gene>
<keyword evidence="3" id="KW-1185">Reference proteome</keyword>
<feature type="transmembrane region" description="Helical" evidence="1">
    <location>
        <begin position="12"/>
        <end position="32"/>
    </location>
</feature>
<protein>
    <submittedName>
        <fullName evidence="2">Uncharacterized protein</fullName>
    </submittedName>
</protein>